<feature type="compositionally biased region" description="Basic and acidic residues" evidence="1">
    <location>
        <begin position="118"/>
        <end position="133"/>
    </location>
</feature>
<gene>
    <name evidence="2" type="ORF">MTE01_12220</name>
</gene>
<organism evidence="2 3">
    <name type="scientific">Microbacterium testaceum</name>
    <name type="common">Aureobacterium testaceum</name>
    <name type="synonym">Brevibacterium testaceum</name>
    <dbReference type="NCBI Taxonomy" id="2033"/>
    <lineage>
        <taxon>Bacteria</taxon>
        <taxon>Bacillati</taxon>
        <taxon>Actinomycetota</taxon>
        <taxon>Actinomycetes</taxon>
        <taxon>Micrococcales</taxon>
        <taxon>Microbacteriaceae</taxon>
        <taxon>Microbacterium</taxon>
    </lineage>
</organism>
<evidence type="ECO:0000313" key="3">
    <source>
        <dbReference type="Proteomes" id="UP000319525"/>
    </source>
</evidence>
<feature type="compositionally biased region" description="Basic and acidic residues" evidence="1">
    <location>
        <begin position="72"/>
        <end position="82"/>
    </location>
</feature>
<comment type="caution">
    <text evidence="2">The sequence shown here is derived from an EMBL/GenBank/DDBJ whole genome shotgun (WGS) entry which is preliminary data.</text>
</comment>
<accession>A0A4Y3QK58</accession>
<evidence type="ECO:0000313" key="2">
    <source>
        <dbReference type="EMBL" id="GEB45277.1"/>
    </source>
</evidence>
<dbReference type="OrthoDB" id="5071615at2"/>
<dbReference type="AlphaFoldDB" id="A0A4Y3QK58"/>
<dbReference type="EMBL" id="BJML01000002">
    <property type="protein sequence ID" value="GEB45277.1"/>
    <property type="molecule type" value="Genomic_DNA"/>
</dbReference>
<dbReference type="GeneID" id="57143918"/>
<proteinExistence type="predicted"/>
<name>A0A4Y3QK58_MICTE</name>
<evidence type="ECO:0000256" key="1">
    <source>
        <dbReference type="SAM" id="MobiDB-lite"/>
    </source>
</evidence>
<sequence length="160" mass="16178">MDSPADRLPGADEENLVPESDGLAADVPAGGAGADSGAVGTARIDPDDEARLQGISSQNDLAGVGTRGADGAGERGTDDARGEVGSTSRHAEDTSRPDHEPRDDAQDEAIRTPASPSRSDDGGEPHVDGDDPIAKFQPGVGRDSAASSRIAQSLPDPDDA</sequence>
<dbReference type="Proteomes" id="UP000319525">
    <property type="component" value="Unassembled WGS sequence"/>
</dbReference>
<feature type="compositionally biased region" description="Basic and acidic residues" evidence="1">
    <location>
        <begin position="89"/>
        <end position="110"/>
    </location>
</feature>
<reference evidence="2 3" key="1">
    <citation type="submission" date="2019-06" db="EMBL/GenBank/DDBJ databases">
        <title>Whole genome shotgun sequence of Microbacterium testaceum NBRC 12675.</title>
        <authorList>
            <person name="Hosoyama A."/>
            <person name="Uohara A."/>
            <person name="Ohji S."/>
            <person name="Ichikawa N."/>
        </authorList>
    </citation>
    <scope>NUCLEOTIDE SEQUENCE [LARGE SCALE GENOMIC DNA]</scope>
    <source>
        <strain evidence="2 3">NBRC 12675</strain>
    </source>
</reference>
<protein>
    <submittedName>
        <fullName evidence="2">Uncharacterized protein</fullName>
    </submittedName>
</protein>
<feature type="compositionally biased region" description="Low complexity" evidence="1">
    <location>
        <begin position="21"/>
        <end position="40"/>
    </location>
</feature>
<dbReference type="RefSeq" id="WP_141376257.1">
    <property type="nucleotide sequence ID" value="NZ_BJML01000002.1"/>
</dbReference>
<feature type="region of interest" description="Disordered" evidence="1">
    <location>
        <begin position="1"/>
        <end position="160"/>
    </location>
</feature>